<feature type="transmembrane region" description="Helical" evidence="6">
    <location>
        <begin position="53"/>
        <end position="74"/>
    </location>
</feature>
<dbReference type="PANTHER" id="PTHR47089:SF1">
    <property type="entry name" value="GUANOSINE ABC TRANSPORTER PERMEASE PROTEIN NUPP"/>
    <property type="match status" value="1"/>
</dbReference>
<accession>A0A1T5AZX6</accession>
<reference evidence="8" key="1">
    <citation type="submission" date="2017-02" db="EMBL/GenBank/DDBJ databases">
        <authorList>
            <person name="Varghese N."/>
            <person name="Submissions S."/>
        </authorList>
    </citation>
    <scope>NUCLEOTIDE SEQUENCE [LARGE SCALE GENOMIC DNA]</scope>
    <source>
        <strain evidence="8">ATCC 35199</strain>
    </source>
</reference>
<dbReference type="PANTHER" id="PTHR47089">
    <property type="entry name" value="ABC TRANSPORTER, PERMEASE PROTEIN"/>
    <property type="match status" value="1"/>
</dbReference>
<feature type="transmembrane region" description="Helical" evidence="6">
    <location>
        <begin position="80"/>
        <end position="101"/>
    </location>
</feature>
<evidence type="ECO:0000256" key="2">
    <source>
        <dbReference type="ARBA" id="ARBA00022475"/>
    </source>
</evidence>
<evidence type="ECO:0000256" key="5">
    <source>
        <dbReference type="ARBA" id="ARBA00023136"/>
    </source>
</evidence>
<keyword evidence="7" id="KW-0813">Transport</keyword>
<keyword evidence="5 6" id="KW-0472">Membrane</keyword>
<dbReference type="Proteomes" id="UP000243406">
    <property type="component" value="Unassembled WGS sequence"/>
</dbReference>
<feature type="transmembrane region" description="Helical" evidence="6">
    <location>
        <begin position="141"/>
        <end position="161"/>
    </location>
</feature>
<dbReference type="RefSeq" id="WP_079589210.1">
    <property type="nucleotide sequence ID" value="NZ_FUYN01000002.1"/>
</dbReference>
<feature type="transmembrane region" description="Helical" evidence="6">
    <location>
        <begin position="321"/>
        <end position="341"/>
    </location>
</feature>
<dbReference type="CDD" id="cd06580">
    <property type="entry name" value="TM_PBP1_transp_TpRbsC_like"/>
    <property type="match status" value="1"/>
</dbReference>
<dbReference type="GO" id="GO:0005886">
    <property type="term" value="C:plasma membrane"/>
    <property type="evidence" value="ECO:0007669"/>
    <property type="project" value="UniProtKB-SubCell"/>
</dbReference>
<proteinExistence type="predicted"/>
<name>A0A1T5AZX6_9FIRM</name>
<feature type="transmembrane region" description="Helical" evidence="6">
    <location>
        <begin position="12"/>
        <end position="32"/>
    </location>
</feature>
<feature type="transmembrane region" description="Helical" evidence="6">
    <location>
        <begin position="239"/>
        <end position="260"/>
    </location>
</feature>
<keyword evidence="4 6" id="KW-1133">Transmembrane helix</keyword>
<dbReference type="Pfam" id="PF02653">
    <property type="entry name" value="BPD_transp_2"/>
    <property type="match status" value="1"/>
</dbReference>
<keyword evidence="2" id="KW-1003">Cell membrane</keyword>
<evidence type="ECO:0000256" key="3">
    <source>
        <dbReference type="ARBA" id="ARBA00022692"/>
    </source>
</evidence>
<keyword evidence="3 6" id="KW-0812">Transmembrane</keyword>
<sequence length="353" mass="38317">MRGKFNEQLEYLGSLFIAIFLALVLGAGIMILNGKNPVQGYMALVSGALGSKYLLATTLAKTVPLILTGLATAISFKSGIFNIGGEGQLYLGAFAAAYVGFTFTELPVVAGIVLAVIAAMVVGGLYAFIPALLKVYYNIDEVITTIMFNSIAIMFTGYLVNYPFQASQGKMGGTDMIAEGFKFPKLVAMSKLNTSIFYTMIIAVLIYYLMKKTSYGYNFKIVGENSIFSRYAGINNKKYMIWAMIISGALCGIAGAFEVYGTHYRFLQNISKGLAFDGMLVSLIVKNNPVGIVLMSLFFAILKTGSNAMELNTGVPSELILVIQSVIILFIAGESGFKEILKRRQLNKARKVK</sequence>
<protein>
    <submittedName>
        <fullName evidence="7">Simple sugar transport system permease protein</fullName>
    </submittedName>
</protein>
<dbReference type="AlphaFoldDB" id="A0A1T5AZX6"/>
<dbReference type="OrthoDB" id="45037at2"/>
<gene>
    <name evidence="7" type="ORF">SAMN02745120_1320</name>
</gene>
<feature type="transmembrane region" description="Helical" evidence="6">
    <location>
        <begin position="280"/>
        <end position="301"/>
    </location>
</feature>
<evidence type="ECO:0000313" key="8">
    <source>
        <dbReference type="Proteomes" id="UP000243406"/>
    </source>
</evidence>
<keyword evidence="7" id="KW-0762">Sugar transport</keyword>
<evidence type="ECO:0000256" key="1">
    <source>
        <dbReference type="ARBA" id="ARBA00004651"/>
    </source>
</evidence>
<dbReference type="EMBL" id="FUYN01000002">
    <property type="protein sequence ID" value="SKB40524.1"/>
    <property type="molecule type" value="Genomic_DNA"/>
</dbReference>
<comment type="subcellular location">
    <subcellularLocation>
        <location evidence="1">Cell membrane</location>
        <topology evidence="1">Multi-pass membrane protein</topology>
    </subcellularLocation>
</comment>
<evidence type="ECO:0000313" key="7">
    <source>
        <dbReference type="EMBL" id="SKB40524.1"/>
    </source>
</evidence>
<organism evidence="7 8">
    <name type="scientific">Acetoanaerobium noterae</name>
    <dbReference type="NCBI Taxonomy" id="745369"/>
    <lineage>
        <taxon>Bacteria</taxon>
        <taxon>Bacillati</taxon>
        <taxon>Bacillota</taxon>
        <taxon>Clostridia</taxon>
        <taxon>Peptostreptococcales</taxon>
        <taxon>Filifactoraceae</taxon>
        <taxon>Acetoanaerobium</taxon>
    </lineage>
</organism>
<evidence type="ECO:0000256" key="6">
    <source>
        <dbReference type="SAM" id="Phobius"/>
    </source>
</evidence>
<evidence type="ECO:0000256" key="4">
    <source>
        <dbReference type="ARBA" id="ARBA00022989"/>
    </source>
</evidence>
<feature type="transmembrane region" description="Helical" evidence="6">
    <location>
        <begin position="192"/>
        <end position="210"/>
    </location>
</feature>
<dbReference type="GO" id="GO:0022857">
    <property type="term" value="F:transmembrane transporter activity"/>
    <property type="evidence" value="ECO:0007669"/>
    <property type="project" value="InterPro"/>
</dbReference>
<dbReference type="InterPro" id="IPR001851">
    <property type="entry name" value="ABC_transp_permease"/>
</dbReference>
<keyword evidence="8" id="KW-1185">Reference proteome</keyword>